<keyword evidence="13" id="KW-0413">Isomerase</keyword>
<dbReference type="GO" id="GO:0046872">
    <property type="term" value="F:metal ion binding"/>
    <property type="evidence" value="ECO:0007669"/>
    <property type="project" value="UniProtKB-KW"/>
</dbReference>
<evidence type="ECO:0000256" key="8">
    <source>
        <dbReference type="ARBA" id="ARBA00013188"/>
    </source>
</evidence>
<dbReference type="SUPFAM" id="SSF51366">
    <property type="entry name" value="Ribulose-phoshate binding barrel"/>
    <property type="match status" value="1"/>
</dbReference>
<feature type="binding site" evidence="18">
    <location>
        <begin position="206"/>
        <end position="207"/>
    </location>
    <ligand>
        <name>substrate</name>
    </ligand>
</feature>
<dbReference type="GO" id="GO:0006098">
    <property type="term" value="P:pentose-phosphate shunt"/>
    <property type="evidence" value="ECO:0007669"/>
    <property type="project" value="InterPro"/>
</dbReference>
<evidence type="ECO:0000256" key="13">
    <source>
        <dbReference type="ARBA" id="ARBA00023235"/>
    </source>
</evidence>
<evidence type="ECO:0000256" key="4">
    <source>
        <dbReference type="ARBA" id="ARBA00001947"/>
    </source>
</evidence>
<dbReference type="GO" id="GO:0005975">
    <property type="term" value="P:carbohydrate metabolic process"/>
    <property type="evidence" value="ECO:0007669"/>
    <property type="project" value="InterPro"/>
</dbReference>
<evidence type="ECO:0000256" key="16">
    <source>
        <dbReference type="PIRSR" id="PIRSR001461-1"/>
    </source>
</evidence>
<dbReference type="PROSITE" id="PS01085">
    <property type="entry name" value="RIBUL_P_3_EPIMER_1"/>
    <property type="match status" value="1"/>
</dbReference>
<dbReference type="CDD" id="cd00429">
    <property type="entry name" value="RPE"/>
    <property type="match status" value="1"/>
</dbReference>
<feature type="active site" description="Proton donor" evidence="16">
    <location>
        <position position="184"/>
    </location>
</feature>
<name>A0AAN4ZFM0_9BILA</name>
<dbReference type="PIRSF" id="PIRSF001461">
    <property type="entry name" value="RPE"/>
    <property type="match status" value="1"/>
</dbReference>
<reference evidence="20" key="1">
    <citation type="submission" date="2022-10" db="EMBL/GenBank/DDBJ databases">
        <title>Genome assembly of Pristionchus species.</title>
        <authorList>
            <person name="Yoshida K."/>
            <person name="Sommer R.J."/>
        </authorList>
    </citation>
    <scope>NUCLEOTIDE SEQUENCE [LARGE SCALE GENOMIC DNA]</scope>
    <source>
        <strain evidence="20">RS5460</strain>
    </source>
</reference>
<keyword evidence="17" id="KW-0170">Cobalt</keyword>
<evidence type="ECO:0000313" key="19">
    <source>
        <dbReference type="EMBL" id="GMR39931.1"/>
    </source>
</evidence>
<evidence type="ECO:0000256" key="1">
    <source>
        <dbReference type="ARBA" id="ARBA00001782"/>
    </source>
</evidence>
<comment type="function">
    <text evidence="15">Catalyzes the reversible epimerization of D-ribulose 5-phosphate to D-xylulose 5-phosphate.</text>
</comment>
<dbReference type="FunFam" id="3.20.20.70:FF:000191">
    <property type="entry name" value="ribulose-phosphate 3-epimerase isoform X2"/>
    <property type="match status" value="1"/>
</dbReference>
<keyword evidence="12 17" id="KW-0464">Manganese</keyword>
<dbReference type="AlphaFoldDB" id="A0AAN4ZFM0"/>
<evidence type="ECO:0000256" key="9">
    <source>
        <dbReference type="ARBA" id="ARBA00022723"/>
    </source>
</evidence>
<feature type="binding site" evidence="18">
    <location>
        <position position="186"/>
    </location>
    <ligand>
        <name>substrate</name>
    </ligand>
</feature>
<accession>A0AAN4ZFM0</accession>
<dbReference type="HAMAP" id="MF_02227">
    <property type="entry name" value="RPE"/>
    <property type="match status" value="1"/>
</dbReference>
<evidence type="ECO:0000256" key="2">
    <source>
        <dbReference type="ARBA" id="ARBA00001936"/>
    </source>
</evidence>
<proteinExistence type="inferred from homology"/>
<feature type="non-terminal residue" evidence="19">
    <location>
        <position position="1"/>
    </location>
</feature>
<comment type="cofactor">
    <cofactor evidence="3">
        <name>Co(2+)</name>
        <dbReference type="ChEBI" id="CHEBI:48828"/>
    </cofactor>
</comment>
<dbReference type="InterPro" id="IPR011060">
    <property type="entry name" value="RibuloseP-bd_barrel"/>
</dbReference>
<comment type="cofactor">
    <cofactor evidence="2">
        <name>Mn(2+)</name>
        <dbReference type="ChEBI" id="CHEBI:29035"/>
    </cofactor>
</comment>
<keyword evidence="11" id="KW-0408">Iron</keyword>
<keyword evidence="14" id="KW-0119">Carbohydrate metabolism</keyword>
<evidence type="ECO:0000256" key="15">
    <source>
        <dbReference type="ARBA" id="ARBA00057323"/>
    </source>
</evidence>
<evidence type="ECO:0000256" key="5">
    <source>
        <dbReference type="ARBA" id="ARBA00001954"/>
    </source>
</evidence>
<feature type="binding site" evidence="17">
    <location>
        <position position="44"/>
    </location>
    <ligand>
        <name>a divalent metal cation</name>
        <dbReference type="ChEBI" id="CHEBI:60240"/>
    </ligand>
</feature>
<keyword evidence="20" id="KW-1185">Reference proteome</keyword>
<feature type="binding site" evidence="17">
    <location>
        <position position="77"/>
    </location>
    <ligand>
        <name>a divalent metal cation</name>
        <dbReference type="ChEBI" id="CHEBI:60240"/>
    </ligand>
</feature>
<feature type="binding site" evidence="18">
    <location>
        <position position="17"/>
    </location>
    <ligand>
        <name>substrate</name>
    </ligand>
</feature>
<feature type="binding site" evidence="17">
    <location>
        <position position="42"/>
    </location>
    <ligand>
        <name>a divalent metal cation</name>
        <dbReference type="ChEBI" id="CHEBI:60240"/>
    </ligand>
</feature>
<protein>
    <recommendedName>
        <fullName evidence="8">ribulose-phosphate 3-epimerase</fullName>
        <ecNumber evidence="8">5.1.3.1</ecNumber>
    </recommendedName>
</protein>
<dbReference type="InterPro" id="IPR013785">
    <property type="entry name" value="Aldolase_TIM"/>
</dbReference>
<dbReference type="GO" id="GO:0004750">
    <property type="term" value="F:D-ribulose-phosphate 3-epimerase activity"/>
    <property type="evidence" value="ECO:0007669"/>
    <property type="project" value="UniProtKB-EC"/>
</dbReference>
<feature type="active site" description="Proton acceptor" evidence="16">
    <location>
        <position position="44"/>
    </location>
</feature>
<evidence type="ECO:0000256" key="3">
    <source>
        <dbReference type="ARBA" id="ARBA00001941"/>
    </source>
</evidence>
<feature type="binding site" evidence="18">
    <location>
        <position position="77"/>
    </location>
    <ligand>
        <name>substrate</name>
    </ligand>
</feature>
<dbReference type="Proteomes" id="UP001328107">
    <property type="component" value="Unassembled WGS sequence"/>
</dbReference>
<sequence length="230" mass="24266">KSVDNQMSALRPFVCPSILNADLANLATACKSLLSAGADWLHLDVMDGHFVPNLTFGHPMVESLRANLGPSPFLDVHLMVSKPDQWAEPMAAAGASQFTFHYEAVPEAEILPLITKIRGLGMKAGLAIKPGTGVEALLKYASHIDLALVMTVEPGFGGQKFMEGMMEKVRALRSAHPSLNIQVDGGVTPANVEISASAGANAIVSGTGIIKAADQAEAMRVISEAVKKHC</sequence>
<comment type="cofactor">
    <cofactor evidence="17">
        <name>a divalent metal cation</name>
        <dbReference type="ChEBI" id="CHEBI:60240"/>
    </cofactor>
    <text evidence="17">Binds 1 divalent metal cation per subunit.</text>
</comment>
<evidence type="ECO:0000256" key="18">
    <source>
        <dbReference type="PIRSR" id="PIRSR001461-3"/>
    </source>
</evidence>
<evidence type="ECO:0000256" key="12">
    <source>
        <dbReference type="ARBA" id="ARBA00023211"/>
    </source>
</evidence>
<comment type="cofactor">
    <cofactor evidence="5">
        <name>Fe(2+)</name>
        <dbReference type="ChEBI" id="CHEBI:29033"/>
    </cofactor>
</comment>
<dbReference type="Pfam" id="PF00834">
    <property type="entry name" value="Ribul_P_3_epim"/>
    <property type="match status" value="1"/>
</dbReference>
<evidence type="ECO:0000256" key="10">
    <source>
        <dbReference type="ARBA" id="ARBA00022833"/>
    </source>
</evidence>
<dbReference type="InterPro" id="IPR000056">
    <property type="entry name" value="Ribul_P_3_epim-like"/>
</dbReference>
<comment type="catalytic activity">
    <reaction evidence="1">
        <text>D-ribulose 5-phosphate = D-xylulose 5-phosphate</text>
        <dbReference type="Rhea" id="RHEA:13677"/>
        <dbReference type="ChEBI" id="CHEBI:57737"/>
        <dbReference type="ChEBI" id="CHEBI:58121"/>
        <dbReference type="EC" id="5.1.3.1"/>
    </reaction>
</comment>
<dbReference type="NCBIfam" id="NF004076">
    <property type="entry name" value="PRK05581.1-4"/>
    <property type="match status" value="1"/>
</dbReference>
<comment type="similarity">
    <text evidence="6">Belongs to the ribulose-phosphate 3-epimerase family.</text>
</comment>
<dbReference type="EMBL" id="BTRK01000003">
    <property type="protein sequence ID" value="GMR39931.1"/>
    <property type="molecule type" value="Genomic_DNA"/>
</dbReference>
<feature type="binding site" evidence="17">
    <location>
        <position position="184"/>
    </location>
    <ligand>
        <name>a divalent metal cation</name>
        <dbReference type="ChEBI" id="CHEBI:60240"/>
    </ligand>
</feature>
<keyword evidence="10 17" id="KW-0862">Zinc</keyword>
<feature type="binding site" evidence="18">
    <location>
        <begin position="155"/>
        <end position="158"/>
    </location>
    <ligand>
        <name>substrate</name>
    </ligand>
</feature>
<dbReference type="PANTHER" id="PTHR11749">
    <property type="entry name" value="RIBULOSE-5-PHOSPHATE-3-EPIMERASE"/>
    <property type="match status" value="1"/>
</dbReference>
<comment type="subunit">
    <text evidence="7">Homodimer.</text>
</comment>
<evidence type="ECO:0000256" key="11">
    <source>
        <dbReference type="ARBA" id="ARBA00023004"/>
    </source>
</evidence>
<dbReference type="EC" id="5.1.3.1" evidence="8"/>
<evidence type="ECO:0000256" key="6">
    <source>
        <dbReference type="ARBA" id="ARBA00009541"/>
    </source>
</evidence>
<gene>
    <name evidence="19" type="ORF">PMAYCL1PPCAC_10126</name>
</gene>
<dbReference type="PROSITE" id="PS01086">
    <property type="entry name" value="RIBUL_P_3_EPIMER_2"/>
    <property type="match status" value="1"/>
</dbReference>
<evidence type="ECO:0000256" key="17">
    <source>
        <dbReference type="PIRSR" id="PIRSR001461-2"/>
    </source>
</evidence>
<dbReference type="Gene3D" id="3.20.20.70">
    <property type="entry name" value="Aldolase class I"/>
    <property type="match status" value="1"/>
</dbReference>
<dbReference type="NCBIfam" id="TIGR01163">
    <property type="entry name" value="rpe"/>
    <property type="match status" value="1"/>
</dbReference>
<evidence type="ECO:0000313" key="20">
    <source>
        <dbReference type="Proteomes" id="UP001328107"/>
    </source>
</evidence>
<evidence type="ECO:0000256" key="14">
    <source>
        <dbReference type="ARBA" id="ARBA00023277"/>
    </source>
</evidence>
<comment type="cofactor">
    <cofactor evidence="4">
        <name>Zn(2+)</name>
        <dbReference type="ChEBI" id="CHEBI:29105"/>
    </cofactor>
</comment>
<comment type="caution">
    <text evidence="19">The sequence shown here is derived from an EMBL/GenBank/DDBJ whole genome shotgun (WGS) entry which is preliminary data.</text>
</comment>
<organism evidence="19 20">
    <name type="scientific">Pristionchus mayeri</name>
    <dbReference type="NCBI Taxonomy" id="1317129"/>
    <lineage>
        <taxon>Eukaryota</taxon>
        <taxon>Metazoa</taxon>
        <taxon>Ecdysozoa</taxon>
        <taxon>Nematoda</taxon>
        <taxon>Chromadorea</taxon>
        <taxon>Rhabditida</taxon>
        <taxon>Rhabditina</taxon>
        <taxon>Diplogasteromorpha</taxon>
        <taxon>Diplogasteroidea</taxon>
        <taxon>Neodiplogasteridae</taxon>
        <taxon>Pristionchus</taxon>
    </lineage>
</organism>
<evidence type="ECO:0000256" key="7">
    <source>
        <dbReference type="ARBA" id="ARBA00011738"/>
    </source>
</evidence>
<dbReference type="InterPro" id="IPR026019">
    <property type="entry name" value="Ribul_P_3_epim"/>
</dbReference>
<keyword evidence="9 17" id="KW-0479">Metal-binding</keyword>